<dbReference type="Pfam" id="PF01930">
    <property type="entry name" value="Cas_Cas4"/>
    <property type="match status" value="1"/>
</dbReference>
<keyword evidence="7 9" id="KW-0051">Antiviral defense</keyword>
<evidence type="ECO:0000259" key="10">
    <source>
        <dbReference type="Pfam" id="PF01930"/>
    </source>
</evidence>
<evidence type="ECO:0000313" key="12">
    <source>
        <dbReference type="Proteomes" id="UP001597169"/>
    </source>
</evidence>
<comment type="cofactor">
    <cofactor evidence="9">
        <name>Mg(2+)</name>
        <dbReference type="ChEBI" id="CHEBI:18420"/>
    </cofactor>
    <cofactor evidence="9">
        <name>Mn(2+)</name>
        <dbReference type="ChEBI" id="CHEBI:29035"/>
    </cofactor>
    <text evidence="9">Mg(2+) or Mn(2+) required for ssDNA cleavage activity.</text>
</comment>
<dbReference type="InterPro" id="IPR011604">
    <property type="entry name" value="PDDEXK-like_dom_sf"/>
</dbReference>
<proteinExistence type="inferred from homology"/>
<dbReference type="EC" id="3.1.12.1" evidence="9"/>
<feature type="domain" description="DUF83" evidence="10">
    <location>
        <begin position="3"/>
        <end position="190"/>
    </location>
</feature>
<evidence type="ECO:0000256" key="9">
    <source>
        <dbReference type="RuleBase" id="RU365022"/>
    </source>
</evidence>
<evidence type="ECO:0000313" key="11">
    <source>
        <dbReference type="EMBL" id="MFD1129576.1"/>
    </source>
</evidence>
<dbReference type="Gene3D" id="3.90.320.10">
    <property type="match status" value="1"/>
</dbReference>
<evidence type="ECO:0000256" key="8">
    <source>
        <dbReference type="ARBA" id="ARBA00023211"/>
    </source>
</evidence>
<evidence type="ECO:0000256" key="3">
    <source>
        <dbReference type="ARBA" id="ARBA00022801"/>
    </source>
</evidence>
<keyword evidence="1 9" id="KW-0540">Nuclease</keyword>
<evidence type="ECO:0000256" key="7">
    <source>
        <dbReference type="ARBA" id="ARBA00023118"/>
    </source>
</evidence>
<dbReference type="InterPro" id="IPR013343">
    <property type="entry name" value="CRISPR-assoc_prot_Cas4"/>
</dbReference>
<dbReference type="RefSeq" id="WP_251582533.1">
    <property type="nucleotide sequence ID" value="NZ_JBHTKX010000001.1"/>
</dbReference>
<dbReference type="GO" id="GO:0016787">
    <property type="term" value="F:hydrolase activity"/>
    <property type="evidence" value="ECO:0007669"/>
    <property type="project" value="UniProtKB-KW"/>
</dbReference>
<name>A0ABW3QAG6_9BACL</name>
<comment type="function">
    <text evidence="9">CRISPR (clustered regularly interspaced short palindromic repeat) is an adaptive immune system that provides protection against mobile genetic elements (viruses, transposable elements and conjugative plasmids). CRISPR clusters contain sequences complementary to antecedent mobile elements and target invading nucleic acids. CRISPR clusters are transcribed and processed into CRISPR RNA (crRNA).</text>
</comment>
<keyword evidence="4 9" id="KW-0269">Exonuclease</keyword>
<accession>A0ABW3QAG6</accession>
<dbReference type="Proteomes" id="UP001597169">
    <property type="component" value="Unassembled WGS sequence"/>
</dbReference>
<evidence type="ECO:0000256" key="5">
    <source>
        <dbReference type="ARBA" id="ARBA00023004"/>
    </source>
</evidence>
<organism evidence="11 12">
    <name type="scientific">Paenibacillus provencensis</name>
    <dbReference type="NCBI Taxonomy" id="441151"/>
    <lineage>
        <taxon>Bacteria</taxon>
        <taxon>Bacillati</taxon>
        <taxon>Bacillota</taxon>
        <taxon>Bacilli</taxon>
        <taxon>Bacillales</taxon>
        <taxon>Paenibacillaceae</taxon>
        <taxon>Paenibacillus</taxon>
    </lineage>
</organism>
<evidence type="ECO:0000256" key="6">
    <source>
        <dbReference type="ARBA" id="ARBA00023014"/>
    </source>
</evidence>
<dbReference type="NCBIfam" id="TIGR00372">
    <property type="entry name" value="cas4"/>
    <property type="match status" value="1"/>
</dbReference>
<sequence>MLSGIQHFQFCKRQWALIHIEQQWEDNVKTVEGQHLHHKADQPFIRAKRNNKLTVRAMPVKSEMLKISGICDVVEFIQDDNGVEVSGMKGKYIAYPVEYKRGKPKLNDADVLQLAAQAICLEEMLLCSISKGYIYYHEIKHRLEVSITPSIKSDVNLIVKEMYDYYHRKYTPKVKTGTFCKNCSLQTVCLPEMMTKRSVRSYIEGKLGE</sequence>
<comment type="caution">
    <text evidence="11">The sequence shown here is derived from an EMBL/GenBank/DDBJ whole genome shotgun (WGS) entry which is preliminary data.</text>
</comment>
<keyword evidence="5 9" id="KW-0408">Iron</keyword>
<comment type="similarity">
    <text evidence="9">Belongs to the CRISPR-associated exonuclease Cas4 family.</text>
</comment>
<gene>
    <name evidence="11" type="primary">cas4</name>
    <name evidence="11" type="ORF">ACFQ3J_15490</name>
</gene>
<evidence type="ECO:0000256" key="4">
    <source>
        <dbReference type="ARBA" id="ARBA00022839"/>
    </source>
</evidence>
<comment type="cofactor">
    <cofactor evidence="9">
        <name>iron-sulfur cluster</name>
        <dbReference type="ChEBI" id="CHEBI:30408"/>
    </cofactor>
</comment>
<keyword evidence="2 9" id="KW-0479">Metal-binding</keyword>
<protein>
    <recommendedName>
        <fullName evidence="9">CRISPR-associated exonuclease Cas4</fullName>
        <ecNumber evidence="9">3.1.12.1</ecNumber>
    </recommendedName>
</protein>
<keyword evidence="3 9" id="KW-0378">Hydrolase</keyword>
<evidence type="ECO:0000256" key="1">
    <source>
        <dbReference type="ARBA" id="ARBA00022722"/>
    </source>
</evidence>
<dbReference type="EMBL" id="JBHTKX010000001">
    <property type="protein sequence ID" value="MFD1129576.1"/>
    <property type="molecule type" value="Genomic_DNA"/>
</dbReference>
<keyword evidence="12" id="KW-1185">Reference proteome</keyword>
<evidence type="ECO:0000256" key="2">
    <source>
        <dbReference type="ARBA" id="ARBA00022723"/>
    </source>
</evidence>
<keyword evidence="8 9" id="KW-0464">Manganese</keyword>
<keyword evidence="6 9" id="KW-0411">Iron-sulfur</keyword>
<dbReference type="InterPro" id="IPR022765">
    <property type="entry name" value="Dna2/Cas4_DUF83"/>
</dbReference>
<reference evidence="12" key="1">
    <citation type="journal article" date="2019" name="Int. J. Syst. Evol. Microbiol.">
        <title>The Global Catalogue of Microorganisms (GCM) 10K type strain sequencing project: providing services to taxonomists for standard genome sequencing and annotation.</title>
        <authorList>
            <consortium name="The Broad Institute Genomics Platform"/>
            <consortium name="The Broad Institute Genome Sequencing Center for Infectious Disease"/>
            <person name="Wu L."/>
            <person name="Ma J."/>
        </authorList>
    </citation>
    <scope>NUCLEOTIDE SEQUENCE [LARGE SCALE GENOMIC DNA]</scope>
    <source>
        <strain evidence="12">CCUG 53519</strain>
    </source>
</reference>